<keyword evidence="2" id="KW-0680">Restriction system</keyword>
<feature type="domain" description="Type I restriction modification DNA specificity" evidence="4">
    <location>
        <begin position="5"/>
        <end position="186"/>
    </location>
</feature>
<keyword evidence="3" id="KW-0238">DNA-binding</keyword>
<evidence type="ECO:0000256" key="2">
    <source>
        <dbReference type="ARBA" id="ARBA00022747"/>
    </source>
</evidence>
<dbReference type="InterPro" id="IPR052021">
    <property type="entry name" value="Type-I_RS_S_subunit"/>
</dbReference>
<dbReference type="EMBL" id="CP048654">
    <property type="protein sequence ID" value="QOW43341.1"/>
    <property type="molecule type" value="Genomic_DNA"/>
</dbReference>
<dbReference type="GO" id="GO:0009307">
    <property type="term" value="P:DNA restriction-modification system"/>
    <property type="evidence" value="ECO:0007669"/>
    <property type="project" value="UniProtKB-KW"/>
</dbReference>
<evidence type="ECO:0000256" key="3">
    <source>
        <dbReference type="ARBA" id="ARBA00023125"/>
    </source>
</evidence>
<dbReference type="Gene3D" id="3.90.220.20">
    <property type="entry name" value="DNA methylase specificity domains"/>
    <property type="match status" value="2"/>
</dbReference>
<evidence type="ECO:0000313" key="5">
    <source>
        <dbReference type="EMBL" id="QOW43341.1"/>
    </source>
</evidence>
<evidence type="ECO:0000313" key="6">
    <source>
        <dbReference type="Proteomes" id="UP000593812"/>
    </source>
</evidence>
<dbReference type="CDD" id="cd17291">
    <property type="entry name" value="RMtype1_S_MgeORF438P-TRD-CR_like"/>
    <property type="match status" value="1"/>
</dbReference>
<reference evidence="5 6" key="1">
    <citation type="submission" date="2020-02" db="EMBL/GenBank/DDBJ databases">
        <title>Tigecycline-resistant Acinetobacter species from pigs and migratory birds.</title>
        <authorList>
            <person name="Chen C."/>
            <person name="Sun J."/>
            <person name="Liao X.-P."/>
            <person name="Liu Y.-H."/>
        </authorList>
    </citation>
    <scope>NUCLEOTIDE SEQUENCE [LARGE SCALE GENOMIC DNA]</scope>
    <source>
        <strain evidence="5 6">C15_T</strain>
    </source>
</reference>
<feature type="domain" description="Type I restriction modification DNA specificity" evidence="4">
    <location>
        <begin position="263"/>
        <end position="388"/>
    </location>
</feature>
<dbReference type="Gene3D" id="1.10.287.1120">
    <property type="entry name" value="Bipartite methylase S protein"/>
    <property type="match status" value="1"/>
</dbReference>
<evidence type="ECO:0000256" key="1">
    <source>
        <dbReference type="ARBA" id="ARBA00010923"/>
    </source>
</evidence>
<dbReference type="SUPFAM" id="SSF116734">
    <property type="entry name" value="DNA methylase specificity domain"/>
    <property type="match status" value="2"/>
</dbReference>
<evidence type="ECO:0000259" key="4">
    <source>
        <dbReference type="Pfam" id="PF01420"/>
    </source>
</evidence>
<organism evidence="5 6">
    <name type="scientific">Acinetobacter indicus</name>
    <dbReference type="NCBI Taxonomy" id="756892"/>
    <lineage>
        <taxon>Bacteria</taxon>
        <taxon>Pseudomonadati</taxon>
        <taxon>Pseudomonadota</taxon>
        <taxon>Gammaproteobacteria</taxon>
        <taxon>Moraxellales</taxon>
        <taxon>Moraxellaceae</taxon>
        <taxon>Acinetobacter</taxon>
    </lineage>
</organism>
<protein>
    <recommendedName>
        <fullName evidence="4">Type I restriction modification DNA specificity domain-containing protein</fullName>
    </recommendedName>
</protein>
<dbReference type="InterPro" id="IPR000055">
    <property type="entry name" value="Restrct_endonuc_typeI_TRD"/>
</dbReference>
<gene>
    <name evidence="5" type="ORF">G0027_11125</name>
</gene>
<sequence length="444" mass="50532">MLNNKVRLGDLIEVLTDYHANGAYKKLKENVELLDDEDYALMVRTTNFENNDFHDSVKYISEHAYNFLEKSKVYPNDLIMNKIANAGSIYLMPDLQRPVSLAMNLFLIRVNEKLANPIYVYLYLKINEQYVKQFANGSVTKTITKEAVRNLEIFLPSREEQDIVVEQYLSLDNKINLNLKINQKLESITQAIFKSWFIDFDVVRAKIQAKQEGKDSELAAMCVISGKSEEELQQMPEEDFAELQATAALFPDELVESELGEVPAGWEKIPFDQIAKAKKGKNITKKNTSSGNIPVVAGGLKPAYFHNEYNVEGPVVTISASGANAGYVNLYQQNIWASDCSFISKDETTSIYTIYTFLKIKQNEITKMQQGAAQPHVYPKDLKRLIFPKIPGCLILKFEEFSQKIFSKIHVNDLENNALNSIKEIILPKFFSGEVVIHKRAELE</sequence>
<name>A0A7S7AF20_9GAMM</name>
<dbReference type="Pfam" id="PF01420">
    <property type="entry name" value="Methylase_S"/>
    <property type="match status" value="2"/>
</dbReference>
<dbReference type="GO" id="GO:0003677">
    <property type="term" value="F:DNA binding"/>
    <property type="evidence" value="ECO:0007669"/>
    <property type="project" value="UniProtKB-KW"/>
</dbReference>
<dbReference type="AlphaFoldDB" id="A0A7S7AF20"/>
<dbReference type="REBASE" id="451937">
    <property type="entry name" value="S.AinC15TORF11115P"/>
</dbReference>
<dbReference type="Proteomes" id="UP000593812">
    <property type="component" value="Chromosome"/>
</dbReference>
<dbReference type="RefSeq" id="WP_180192175.1">
    <property type="nucleotide sequence ID" value="NZ_CP048654.1"/>
</dbReference>
<dbReference type="PANTHER" id="PTHR30408:SF13">
    <property type="entry name" value="TYPE I RESTRICTION ENZYME HINDI SPECIFICITY SUBUNIT"/>
    <property type="match status" value="1"/>
</dbReference>
<proteinExistence type="inferred from homology"/>
<dbReference type="InterPro" id="IPR044946">
    <property type="entry name" value="Restrct_endonuc_typeI_TRD_sf"/>
</dbReference>
<comment type="similarity">
    <text evidence="1">Belongs to the type-I restriction system S methylase family.</text>
</comment>
<accession>A0A7S7AF20</accession>
<dbReference type="PANTHER" id="PTHR30408">
    <property type="entry name" value="TYPE-1 RESTRICTION ENZYME ECOKI SPECIFICITY PROTEIN"/>
    <property type="match status" value="1"/>
</dbReference>